<comment type="caution">
    <text evidence="1">The sequence shown here is derived from an EMBL/GenBank/DDBJ whole genome shotgun (WGS) entry which is preliminary data.</text>
</comment>
<reference evidence="1 2" key="1">
    <citation type="submission" date="2019-02" db="EMBL/GenBank/DDBJ databases">
        <title>Genome sequencing of the rare red list fungi Bondarzewia mesenterica.</title>
        <authorList>
            <person name="Buettner E."/>
            <person name="Kellner H."/>
        </authorList>
    </citation>
    <scope>NUCLEOTIDE SEQUENCE [LARGE SCALE GENOMIC DNA]</scope>
    <source>
        <strain evidence="1 2">DSM 108281</strain>
    </source>
</reference>
<proteinExistence type="predicted"/>
<name>A0A4V3XGD0_9AGAM</name>
<organism evidence="1 2">
    <name type="scientific">Bondarzewia mesenterica</name>
    <dbReference type="NCBI Taxonomy" id="1095465"/>
    <lineage>
        <taxon>Eukaryota</taxon>
        <taxon>Fungi</taxon>
        <taxon>Dikarya</taxon>
        <taxon>Basidiomycota</taxon>
        <taxon>Agaricomycotina</taxon>
        <taxon>Agaricomycetes</taxon>
        <taxon>Russulales</taxon>
        <taxon>Bondarzewiaceae</taxon>
        <taxon>Bondarzewia</taxon>
    </lineage>
</organism>
<dbReference type="OrthoDB" id="2685413at2759"/>
<evidence type="ECO:0008006" key="3">
    <source>
        <dbReference type="Google" id="ProtNLM"/>
    </source>
</evidence>
<sequence>MPGIFNPKMLDASIRDVVSSLTNDQKTDVLLYAMQHMASGTRFVIPFGLLTRGFALGVSSRTIIENAVQSCLQLSSVYPQKVVQARLLRAKSRFTAGLRGAAHQDLQAILLIDANHPEARALMPQAGGSKPEQKPFAGPHRQPRFSPELWREIASYLPRRDLKNLLWVPHALSSIASELLFRKIHIQLGTAQYYSGSNRDELDEAPAIDRWHAQRSADILTRIISDSKYASMVRHLVISAPQKEMNVATTFQIGEGSRLHASCTTLWTNGLTSSKRDIGKCPS</sequence>
<evidence type="ECO:0000313" key="2">
    <source>
        <dbReference type="Proteomes" id="UP000310158"/>
    </source>
</evidence>
<gene>
    <name evidence="1" type="ORF">EW146_g517</name>
</gene>
<dbReference type="AlphaFoldDB" id="A0A4V3XGD0"/>
<keyword evidence="2" id="KW-1185">Reference proteome</keyword>
<protein>
    <recommendedName>
        <fullName evidence="3">F-box domain-containing protein</fullName>
    </recommendedName>
</protein>
<dbReference type="EMBL" id="SGPL01000011">
    <property type="protein sequence ID" value="THH20923.1"/>
    <property type="molecule type" value="Genomic_DNA"/>
</dbReference>
<accession>A0A4V3XGD0</accession>
<evidence type="ECO:0000313" key="1">
    <source>
        <dbReference type="EMBL" id="THH20923.1"/>
    </source>
</evidence>
<dbReference type="Proteomes" id="UP000310158">
    <property type="component" value="Unassembled WGS sequence"/>
</dbReference>